<feature type="non-terminal residue" evidence="5">
    <location>
        <position position="262"/>
    </location>
</feature>
<dbReference type="Pfam" id="PF00009">
    <property type="entry name" value="GTP_EFTU"/>
    <property type="match status" value="1"/>
</dbReference>
<dbReference type="InterPro" id="IPR000795">
    <property type="entry name" value="T_Tr_GTP-bd_dom"/>
</dbReference>
<dbReference type="Gene3D" id="3.40.50.300">
    <property type="entry name" value="P-loop containing nucleotide triphosphate hydrolases"/>
    <property type="match status" value="1"/>
</dbReference>
<dbReference type="GO" id="GO:0005525">
    <property type="term" value="F:GTP binding"/>
    <property type="evidence" value="ECO:0007669"/>
    <property type="project" value="UniProtKB-KW"/>
</dbReference>
<evidence type="ECO:0000256" key="3">
    <source>
        <dbReference type="SAM" id="MobiDB-lite"/>
    </source>
</evidence>
<evidence type="ECO:0000313" key="5">
    <source>
        <dbReference type="EMBL" id="CCC93033.1"/>
    </source>
</evidence>
<dbReference type="VEuPathDB" id="TriTrypDB:TcIL3000_9_4330"/>
<dbReference type="AlphaFoldDB" id="G0UUG9"/>
<gene>
    <name evidence="5" type="ORF">TCIL3000_9_4330</name>
</gene>
<feature type="domain" description="Tr-type G" evidence="4">
    <location>
        <begin position="198"/>
        <end position="261"/>
    </location>
</feature>
<dbReference type="PANTHER" id="PTHR23115">
    <property type="entry name" value="TRANSLATION FACTOR"/>
    <property type="match status" value="1"/>
</dbReference>
<evidence type="ECO:0000256" key="2">
    <source>
        <dbReference type="ARBA" id="ARBA00023134"/>
    </source>
</evidence>
<dbReference type="InterPro" id="IPR027417">
    <property type="entry name" value="P-loop_NTPase"/>
</dbReference>
<name>G0UUG9_TRYCI</name>
<keyword evidence="1" id="KW-0547">Nucleotide-binding</keyword>
<feature type="compositionally biased region" description="Basic and acidic residues" evidence="3">
    <location>
        <begin position="137"/>
        <end position="155"/>
    </location>
</feature>
<protein>
    <submittedName>
        <fullName evidence="5">Uncharacterized protein TCIL3000_9_4330</fullName>
    </submittedName>
</protein>
<feature type="compositionally biased region" description="Low complexity" evidence="3">
    <location>
        <begin position="169"/>
        <end position="180"/>
    </location>
</feature>
<evidence type="ECO:0000256" key="1">
    <source>
        <dbReference type="ARBA" id="ARBA00022741"/>
    </source>
</evidence>
<organism evidence="5">
    <name type="scientific">Trypanosoma congolense (strain IL3000)</name>
    <dbReference type="NCBI Taxonomy" id="1068625"/>
    <lineage>
        <taxon>Eukaryota</taxon>
        <taxon>Discoba</taxon>
        <taxon>Euglenozoa</taxon>
        <taxon>Kinetoplastea</taxon>
        <taxon>Metakinetoplastina</taxon>
        <taxon>Trypanosomatida</taxon>
        <taxon>Trypanosomatidae</taxon>
        <taxon>Trypanosoma</taxon>
        <taxon>Nannomonas</taxon>
    </lineage>
</organism>
<dbReference type="EMBL" id="HE575322">
    <property type="protein sequence ID" value="CCC93033.1"/>
    <property type="molecule type" value="Genomic_DNA"/>
</dbReference>
<keyword evidence="2" id="KW-0342">GTP-binding</keyword>
<evidence type="ECO:0000259" key="4">
    <source>
        <dbReference type="Pfam" id="PF00009"/>
    </source>
</evidence>
<dbReference type="SUPFAM" id="SSF52540">
    <property type="entry name" value="P-loop containing nucleoside triphosphate hydrolases"/>
    <property type="match status" value="1"/>
</dbReference>
<reference evidence="5" key="1">
    <citation type="journal article" date="2012" name="Proc. Natl. Acad. Sci. U.S.A.">
        <title>Antigenic diversity is generated by distinct evolutionary mechanisms in African trypanosome species.</title>
        <authorList>
            <person name="Jackson A.P."/>
            <person name="Berry A."/>
            <person name="Aslett M."/>
            <person name="Allison H.C."/>
            <person name="Burton P."/>
            <person name="Vavrova-Anderson J."/>
            <person name="Brown R."/>
            <person name="Browne H."/>
            <person name="Corton N."/>
            <person name="Hauser H."/>
            <person name="Gamble J."/>
            <person name="Gilderthorp R."/>
            <person name="Marcello L."/>
            <person name="McQuillan J."/>
            <person name="Otto T.D."/>
            <person name="Quail M.A."/>
            <person name="Sanders M.J."/>
            <person name="van Tonder A."/>
            <person name="Ginger M.L."/>
            <person name="Field M.C."/>
            <person name="Barry J.D."/>
            <person name="Hertz-Fowler C."/>
            <person name="Berriman M."/>
        </authorList>
    </citation>
    <scope>NUCLEOTIDE SEQUENCE</scope>
    <source>
        <strain evidence="5">IL3000</strain>
    </source>
</reference>
<sequence>MNRHRNFYKDLDDYMDDDDYDEYDDYYEEGMEECYDANGLQGHAGTVQPSDAGSRTTEMHGLNDQDVDYALLETLLPEFYRRWSAIGTSGKCENDRAIEALRLCNYDVDEALAALGTACPKDASGVPPVTSGKSRTLRLETNKDRPNDEPQEAVKKMQQTSDGDVLAHASAKPKQQAPPKGKQHLANETAPKSTKEECTFVVTGHVDAGKSTTVGHLLLMLGRVTQSEVDQNEKNGRQLKKESFKFAWLLDQSEEERRRGIN</sequence>
<dbReference type="InterPro" id="IPR050100">
    <property type="entry name" value="TRAFAC_GTPase_members"/>
</dbReference>
<feature type="region of interest" description="Disordered" evidence="3">
    <location>
        <begin position="119"/>
        <end position="194"/>
    </location>
</feature>
<dbReference type="GO" id="GO:0003924">
    <property type="term" value="F:GTPase activity"/>
    <property type="evidence" value="ECO:0007669"/>
    <property type="project" value="InterPro"/>
</dbReference>
<proteinExistence type="predicted"/>
<accession>G0UUG9</accession>